<dbReference type="AlphaFoldDB" id="A0AAE6WZU9"/>
<name>A0AAE6WZU9_9STAP</name>
<protein>
    <submittedName>
        <fullName evidence="1">Uncharacterized protein</fullName>
    </submittedName>
</protein>
<proteinExistence type="predicted"/>
<organism evidence="1 2">
    <name type="scientific">Macrococcoides canis</name>
    <dbReference type="NCBI Taxonomy" id="1855823"/>
    <lineage>
        <taxon>Bacteria</taxon>
        <taxon>Bacillati</taxon>
        <taxon>Bacillota</taxon>
        <taxon>Bacilli</taxon>
        <taxon>Bacillales</taxon>
        <taxon>Staphylococcaceae</taxon>
        <taxon>Macrococcoides</taxon>
    </lineage>
</organism>
<dbReference type="Proteomes" id="UP000501122">
    <property type="component" value="Chromosome"/>
</dbReference>
<gene>
    <name evidence="1" type="ORF">GTN30_02670</name>
</gene>
<dbReference type="EMBL" id="CP047363">
    <property type="protein sequence ID" value="QIH77559.1"/>
    <property type="molecule type" value="Genomic_DNA"/>
</dbReference>
<evidence type="ECO:0000313" key="2">
    <source>
        <dbReference type="Proteomes" id="UP000501122"/>
    </source>
</evidence>
<dbReference type="RefSeq" id="WP_164953050.1">
    <property type="nucleotide sequence ID" value="NZ_CP047363.1"/>
</dbReference>
<evidence type="ECO:0000313" key="1">
    <source>
        <dbReference type="EMBL" id="QIH77559.1"/>
    </source>
</evidence>
<accession>A0AAE6WZU9</accession>
<reference evidence="1" key="1">
    <citation type="journal article" date="2020" name="Antimicrob. Agents Chemother.">
        <title>The novel macrolide resistance genes mef(D), msr(F) and msr(H) are present on resistance islands in Macrococcus canis, Macrococcus caseolyticus and Staphylococcus aureus.</title>
        <authorList>
            <person name="Schwendener S."/>
            <person name="Dona V."/>
            <person name="Perreten V."/>
        </authorList>
    </citation>
    <scope>NUCLEOTIDE SEQUENCE</scope>
    <source>
        <strain evidence="1">Epi0076A</strain>
    </source>
</reference>
<sequence length="107" mass="12402">MKKIIFKVSDKPIIEIPMGVDGGTVDNDNVVIFDEILAKIAIPKLASTSELTYGDVRKIIKYYLLKWFHKDDYYKQMSLSEIAKEFNYIISGIECRKNLEIEFVGYE</sequence>